<feature type="signal peptide" evidence="1">
    <location>
        <begin position="1"/>
        <end position="22"/>
    </location>
</feature>
<feature type="chain" id="PRO_5022031046" description="Secreted protein" evidence="1">
    <location>
        <begin position="23"/>
        <end position="108"/>
    </location>
</feature>
<evidence type="ECO:0000313" key="2">
    <source>
        <dbReference type="EMBL" id="GEL72781.1"/>
    </source>
</evidence>
<comment type="caution">
    <text evidence="2">The sequence shown here is derived from an EMBL/GenBank/DDBJ whole genome shotgun (WGS) entry which is preliminary data.</text>
</comment>
<dbReference type="AlphaFoldDB" id="A0A511HGU9"/>
<gene>
    <name evidence="2" type="ORF">MVI01_45650</name>
</gene>
<dbReference type="EMBL" id="BJVY01000028">
    <property type="protein sequence ID" value="GEL72781.1"/>
    <property type="molecule type" value="Genomic_DNA"/>
</dbReference>
<sequence length="108" mass="11494">MKMHVVVGAVLSILFFSADAKAEDQADAEWTKHANNACTKAAGGKTATVVPDWSVIDVEKCGGVECKASDGRKFKVNLPNGAPCIKYMIVTPPPRPVRGTCSNSQCRT</sequence>
<evidence type="ECO:0000313" key="3">
    <source>
        <dbReference type="Proteomes" id="UP000321224"/>
    </source>
</evidence>
<proteinExistence type="predicted"/>
<organism evidence="2 3">
    <name type="scientific">Myxococcus virescens</name>
    <dbReference type="NCBI Taxonomy" id="83456"/>
    <lineage>
        <taxon>Bacteria</taxon>
        <taxon>Pseudomonadati</taxon>
        <taxon>Myxococcota</taxon>
        <taxon>Myxococcia</taxon>
        <taxon>Myxococcales</taxon>
        <taxon>Cystobacterineae</taxon>
        <taxon>Myxococcaceae</taxon>
        <taxon>Myxococcus</taxon>
    </lineage>
</organism>
<evidence type="ECO:0000256" key="1">
    <source>
        <dbReference type="SAM" id="SignalP"/>
    </source>
</evidence>
<accession>A0A511HGU9</accession>
<reference evidence="2 3" key="1">
    <citation type="submission" date="2019-07" db="EMBL/GenBank/DDBJ databases">
        <title>Whole genome shotgun sequence of Myxococcus virescens NBRC 100334.</title>
        <authorList>
            <person name="Hosoyama A."/>
            <person name="Uohara A."/>
            <person name="Ohji S."/>
            <person name="Ichikawa N."/>
        </authorList>
    </citation>
    <scope>NUCLEOTIDE SEQUENCE [LARGE SCALE GENOMIC DNA]</scope>
    <source>
        <strain evidence="2 3">NBRC 100334</strain>
    </source>
</reference>
<keyword evidence="1" id="KW-0732">Signal</keyword>
<name>A0A511HGU9_9BACT</name>
<dbReference type="Proteomes" id="UP000321224">
    <property type="component" value="Unassembled WGS sequence"/>
</dbReference>
<protein>
    <recommendedName>
        <fullName evidence="4">Secreted protein</fullName>
    </recommendedName>
</protein>
<evidence type="ECO:0008006" key="4">
    <source>
        <dbReference type="Google" id="ProtNLM"/>
    </source>
</evidence>